<sequence length="68" mass="7588">MSTNTKRTCGETDESFISNTDSCNPAVQLFLKPWDTGLVVLYQDGNFEVVEQEDGLCGRYNGFAKFSL</sequence>
<protein>
    <submittedName>
        <fullName evidence="1">Uncharacterized protein</fullName>
    </submittedName>
</protein>
<dbReference type="HOGENOM" id="CLU_2796461_0_0_1"/>
<proteinExistence type="predicted"/>
<reference evidence="1" key="1">
    <citation type="journal article" date="2012" name="Nature">
        <title>The oyster genome reveals stress adaptation and complexity of shell formation.</title>
        <authorList>
            <person name="Zhang G."/>
            <person name="Fang X."/>
            <person name="Guo X."/>
            <person name="Li L."/>
            <person name="Luo R."/>
            <person name="Xu F."/>
            <person name="Yang P."/>
            <person name="Zhang L."/>
            <person name="Wang X."/>
            <person name="Qi H."/>
            <person name="Xiong Z."/>
            <person name="Que H."/>
            <person name="Xie Y."/>
            <person name="Holland P.W."/>
            <person name="Paps J."/>
            <person name="Zhu Y."/>
            <person name="Wu F."/>
            <person name="Chen Y."/>
            <person name="Wang J."/>
            <person name="Peng C."/>
            <person name="Meng J."/>
            <person name="Yang L."/>
            <person name="Liu J."/>
            <person name="Wen B."/>
            <person name="Zhang N."/>
            <person name="Huang Z."/>
            <person name="Zhu Q."/>
            <person name="Feng Y."/>
            <person name="Mount A."/>
            <person name="Hedgecock D."/>
            <person name="Xu Z."/>
            <person name="Liu Y."/>
            <person name="Domazet-Loso T."/>
            <person name="Du Y."/>
            <person name="Sun X."/>
            <person name="Zhang S."/>
            <person name="Liu B."/>
            <person name="Cheng P."/>
            <person name="Jiang X."/>
            <person name="Li J."/>
            <person name="Fan D."/>
            <person name="Wang W."/>
            <person name="Fu W."/>
            <person name="Wang T."/>
            <person name="Wang B."/>
            <person name="Zhang J."/>
            <person name="Peng Z."/>
            <person name="Li Y."/>
            <person name="Li N."/>
            <person name="Wang J."/>
            <person name="Chen M."/>
            <person name="He Y."/>
            <person name="Tan F."/>
            <person name="Song X."/>
            <person name="Zheng Q."/>
            <person name="Huang R."/>
            <person name="Yang H."/>
            <person name="Du X."/>
            <person name="Chen L."/>
            <person name="Yang M."/>
            <person name="Gaffney P.M."/>
            <person name="Wang S."/>
            <person name="Luo L."/>
            <person name="She Z."/>
            <person name="Ming Y."/>
            <person name="Huang W."/>
            <person name="Zhang S."/>
            <person name="Huang B."/>
            <person name="Zhang Y."/>
            <person name="Qu T."/>
            <person name="Ni P."/>
            <person name="Miao G."/>
            <person name="Wang J."/>
            <person name="Wang Q."/>
            <person name="Steinberg C.E."/>
            <person name="Wang H."/>
            <person name="Li N."/>
            <person name="Qian L."/>
            <person name="Zhang G."/>
            <person name="Li Y."/>
            <person name="Yang H."/>
            <person name="Liu X."/>
            <person name="Wang J."/>
            <person name="Yin Y."/>
            <person name="Wang J."/>
        </authorList>
    </citation>
    <scope>NUCLEOTIDE SEQUENCE [LARGE SCALE GENOMIC DNA]</scope>
    <source>
        <strain evidence="1">05x7-T-G4-1.051#20</strain>
    </source>
</reference>
<name>K1PQA6_MAGGI</name>
<dbReference type="InParanoid" id="K1PQA6"/>
<organism evidence="1">
    <name type="scientific">Magallana gigas</name>
    <name type="common">Pacific oyster</name>
    <name type="synonym">Crassostrea gigas</name>
    <dbReference type="NCBI Taxonomy" id="29159"/>
    <lineage>
        <taxon>Eukaryota</taxon>
        <taxon>Metazoa</taxon>
        <taxon>Spiralia</taxon>
        <taxon>Lophotrochozoa</taxon>
        <taxon>Mollusca</taxon>
        <taxon>Bivalvia</taxon>
        <taxon>Autobranchia</taxon>
        <taxon>Pteriomorphia</taxon>
        <taxon>Ostreida</taxon>
        <taxon>Ostreoidea</taxon>
        <taxon>Ostreidae</taxon>
        <taxon>Magallana</taxon>
    </lineage>
</organism>
<dbReference type="AlphaFoldDB" id="K1PQA6"/>
<gene>
    <name evidence="1" type="ORF">CGI_10004804</name>
</gene>
<dbReference type="EMBL" id="JH816340">
    <property type="protein sequence ID" value="EKC21024.1"/>
    <property type="molecule type" value="Genomic_DNA"/>
</dbReference>
<accession>K1PQA6</accession>
<evidence type="ECO:0000313" key="1">
    <source>
        <dbReference type="EMBL" id="EKC21024.1"/>
    </source>
</evidence>